<evidence type="ECO:0000313" key="2">
    <source>
        <dbReference type="Proteomes" id="UP000261032"/>
    </source>
</evidence>
<comment type="caution">
    <text evidence="1">The sequence shown here is derived from an EMBL/GenBank/DDBJ whole genome shotgun (WGS) entry which is preliminary data.</text>
</comment>
<name>A0A3E3E9L2_9FIRM</name>
<proteinExistence type="predicted"/>
<reference evidence="1 2" key="1">
    <citation type="submission" date="2018-08" db="EMBL/GenBank/DDBJ databases">
        <title>A genome reference for cultivated species of the human gut microbiota.</title>
        <authorList>
            <person name="Zou Y."/>
            <person name="Xue W."/>
            <person name="Luo G."/>
        </authorList>
    </citation>
    <scope>NUCLEOTIDE SEQUENCE [LARGE SCALE GENOMIC DNA]</scope>
    <source>
        <strain evidence="1 2">OM06-4</strain>
    </source>
</reference>
<sequence>MSEVYITVNAVDFKTKKPINSNRIWQLKKCYTLFAVITDGYTEHIIETKYIKSKPRSNDTSPVKWTR</sequence>
<gene>
    <name evidence="1" type="ORF">DXB93_15275</name>
</gene>
<dbReference type="Proteomes" id="UP000261032">
    <property type="component" value="Unassembled WGS sequence"/>
</dbReference>
<accession>A0A3E3E9L2</accession>
<organism evidence="1 2">
    <name type="scientific">Thomasclavelia ramosa</name>
    <dbReference type="NCBI Taxonomy" id="1547"/>
    <lineage>
        <taxon>Bacteria</taxon>
        <taxon>Bacillati</taxon>
        <taxon>Bacillota</taxon>
        <taxon>Erysipelotrichia</taxon>
        <taxon>Erysipelotrichales</taxon>
        <taxon>Coprobacillaceae</taxon>
        <taxon>Thomasclavelia</taxon>
    </lineage>
</organism>
<dbReference type="EMBL" id="QUSL01000031">
    <property type="protein sequence ID" value="RGD80335.1"/>
    <property type="molecule type" value="Genomic_DNA"/>
</dbReference>
<dbReference type="RefSeq" id="WP_117582377.1">
    <property type="nucleotide sequence ID" value="NZ_QUSL01000031.1"/>
</dbReference>
<dbReference type="AlphaFoldDB" id="A0A3E3E9L2"/>
<evidence type="ECO:0000313" key="1">
    <source>
        <dbReference type="EMBL" id="RGD80335.1"/>
    </source>
</evidence>
<protein>
    <submittedName>
        <fullName evidence="1">Uncharacterized protein</fullName>
    </submittedName>
</protein>